<sequence>MLPITAKITYFGDNLPSSAKLEVEDQLRLPLPQQMQKVVDYVQKHEPTHIFNVDDQKFVIQFEEQSGIQIFARETYPIQQVTPDTFKVVSYFDLCQKFTCNDQLLKLYTSQNRLLNQFEAKFQLSSFWYKDSDFISIQQFETRAIIQVYENDSQQTFSIQLSAPLQKSACDGLSFVLIDNDGLIISGSIHDLLLKKQTLSHSDFTFTRLFSRTDSNEEKIITSCSVNDTTVFVSSQLQMQILHTATLQPVQVNGKQKLYFSELLGFRARVSESSIIITNQHIHIMCVIQRSGILSLTIQQHQMSYKRLFRSKFNANPHSAMQLHKLVGANLVFELVSDLDPSAQDSKTANYLQDVYQLISDEKFTLNEPAQTPFTQKLNVLTEITLNKFKLNKQMDVIKMTLKQLLNLNLINKQFEQALQIAMVLGKEGYQRIINEADQNEFAYQVALKELINIDKQIHYQMKNTPDKNALKQVFQGEGQNTGIFYDLTVAQRENEAESEWILE</sequence>
<organism evidence="1 2">
    <name type="scientific">Hexamita inflata</name>
    <dbReference type="NCBI Taxonomy" id="28002"/>
    <lineage>
        <taxon>Eukaryota</taxon>
        <taxon>Metamonada</taxon>
        <taxon>Diplomonadida</taxon>
        <taxon>Hexamitidae</taxon>
        <taxon>Hexamitinae</taxon>
        <taxon>Hexamita</taxon>
    </lineage>
</organism>
<dbReference type="Proteomes" id="UP001642409">
    <property type="component" value="Unassembled WGS sequence"/>
</dbReference>
<keyword evidence="2" id="KW-1185">Reference proteome</keyword>
<gene>
    <name evidence="1" type="ORF">HINF_LOCUS11716</name>
</gene>
<proteinExistence type="predicted"/>
<evidence type="ECO:0000313" key="2">
    <source>
        <dbReference type="Proteomes" id="UP001642409"/>
    </source>
</evidence>
<protein>
    <submittedName>
        <fullName evidence="1">Uncharacterized protein</fullName>
    </submittedName>
</protein>
<evidence type="ECO:0000313" key="1">
    <source>
        <dbReference type="EMBL" id="CAL5990884.1"/>
    </source>
</evidence>
<comment type="caution">
    <text evidence="1">The sequence shown here is derived from an EMBL/GenBank/DDBJ whole genome shotgun (WGS) entry which is preliminary data.</text>
</comment>
<name>A0ABP1HDW8_9EUKA</name>
<accession>A0ABP1HDW8</accession>
<dbReference type="EMBL" id="CAXDID020000026">
    <property type="protein sequence ID" value="CAL5990884.1"/>
    <property type="molecule type" value="Genomic_DNA"/>
</dbReference>
<reference evidence="1 2" key="1">
    <citation type="submission" date="2024-07" db="EMBL/GenBank/DDBJ databases">
        <authorList>
            <person name="Akdeniz Z."/>
        </authorList>
    </citation>
    <scope>NUCLEOTIDE SEQUENCE [LARGE SCALE GENOMIC DNA]</scope>
</reference>